<gene>
    <name evidence="12" type="ORF">GOBAR_AA40406</name>
</gene>
<evidence type="ECO:0000256" key="4">
    <source>
        <dbReference type="ARBA" id="ARBA00011738"/>
    </source>
</evidence>
<accession>A0A2P5VN95</accession>
<dbReference type="GO" id="GO:0046873">
    <property type="term" value="F:metal ion transmembrane transporter activity"/>
    <property type="evidence" value="ECO:0007669"/>
    <property type="project" value="InterPro"/>
</dbReference>
<dbReference type="GO" id="GO:0048046">
    <property type="term" value="C:apoplast"/>
    <property type="evidence" value="ECO:0007669"/>
    <property type="project" value="UniProtKB-SubCell"/>
</dbReference>
<dbReference type="Proteomes" id="UP000239757">
    <property type="component" value="Unassembled WGS sequence"/>
</dbReference>
<dbReference type="GO" id="GO:0006816">
    <property type="term" value="P:calcium ion transport"/>
    <property type="evidence" value="ECO:0007669"/>
    <property type="project" value="UniProtKB-ARBA"/>
</dbReference>
<evidence type="ECO:0000256" key="10">
    <source>
        <dbReference type="SAM" id="Coils"/>
    </source>
</evidence>
<dbReference type="EMBL" id="KZ671906">
    <property type="protein sequence ID" value="PPR80309.1"/>
    <property type="molecule type" value="Genomic_DNA"/>
</dbReference>
<dbReference type="AlphaFoldDB" id="A0A2P5VN95"/>
<comment type="function">
    <text evidence="9">Dirigent proteins impart stereoselectivity on the phenoxy radical-coupling reaction, yielding optically active lignans from two molecules of coniferyl alcohol in the biosynthesis of lignans, flavonolignans, and alkaloids and thus plays a central role in plant secondary metabolism.</text>
</comment>
<feature type="transmembrane region" description="Helical" evidence="11">
    <location>
        <begin position="567"/>
        <end position="588"/>
    </location>
</feature>
<name>A0A2P5VN95_GOSBA</name>
<comment type="subcellular location">
    <subcellularLocation>
        <location evidence="1">Membrane</location>
        <topology evidence="1">Multi-pass membrane protein</topology>
    </subcellularLocation>
    <subcellularLocation>
        <location evidence="9">Secreted</location>
        <location evidence="9">Extracellular space</location>
        <location evidence="9">Apoplast</location>
    </subcellularLocation>
</comment>
<evidence type="ECO:0000256" key="7">
    <source>
        <dbReference type="ARBA" id="ARBA00022989"/>
    </source>
</evidence>
<evidence type="ECO:0000256" key="2">
    <source>
        <dbReference type="ARBA" id="ARBA00009190"/>
    </source>
</evidence>
<keyword evidence="8 11" id="KW-0472">Membrane</keyword>
<dbReference type="Gene3D" id="2.40.480.10">
    <property type="entry name" value="Allene oxide cyclase-like"/>
    <property type="match status" value="1"/>
</dbReference>
<keyword evidence="5 9" id="KW-0964">Secreted</keyword>
<evidence type="ECO:0000256" key="1">
    <source>
        <dbReference type="ARBA" id="ARBA00004141"/>
    </source>
</evidence>
<evidence type="ECO:0000313" key="13">
    <source>
        <dbReference type="Proteomes" id="UP000239757"/>
    </source>
</evidence>
<evidence type="ECO:0000256" key="3">
    <source>
        <dbReference type="ARBA" id="ARBA00010746"/>
    </source>
</evidence>
<keyword evidence="7 11" id="KW-1133">Transmembrane helix</keyword>
<proteinExistence type="inferred from homology"/>
<keyword evidence="6 11" id="KW-0812">Transmembrane</keyword>
<evidence type="ECO:0000256" key="9">
    <source>
        <dbReference type="RuleBase" id="RU363099"/>
    </source>
</evidence>
<keyword evidence="9" id="KW-0052">Apoplast</keyword>
<comment type="similarity">
    <text evidence="2">Belongs to the GDT1 family.</text>
</comment>
<evidence type="ECO:0000313" key="12">
    <source>
        <dbReference type="EMBL" id="PPR80309.1"/>
    </source>
</evidence>
<comment type="similarity">
    <text evidence="3 9">Belongs to the plant dirigent protein family.</text>
</comment>
<feature type="transmembrane region" description="Helical" evidence="11">
    <location>
        <begin position="531"/>
        <end position="555"/>
    </location>
</feature>
<dbReference type="Pfam" id="PF03018">
    <property type="entry name" value="Dirigent"/>
    <property type="match status" value="1"/>
</dbReference>
<dbReference type="InterPro" id="IPR001727">
    <property type="entry name" value="GDT1-like"/>
</dbReference>
<dbReference type="PROSITE" id="PS01214">
    <property type="entry name" value="UPF0016"/>
    <property type="match status" value="1"/>
</dbReference>
<evidence type="ECO:0000256" key="6">
    <source>
        <dbReference type="ARBA" id="ARBA00022692"/>
    </source>
</evidence>
<evidence type="ECO:0000256" key="5">
    <source>
        <dbReference type="ARBA" id="ARBA00022525"/>
    </source>
</evidence>
<dbReference type="GO" id="GO:0009699">
    <property type="term" value="P:phenylpropanoid biosynthetic process"/>
    <property type="evidence" value="ECO:0007669"/>
    <property type="project" value="UniProtKB-ARBA"/>
</dbReference>
<evidence type="ECO:0000256" key="11">
    <source>
        <dbReference type="SAM" id="Phobius"/>
    </source>
</evidence>
<keyword evidence="10" id="KW-0175">Coiled coil</keyword>
<dbReference type="GO" id="GO:0016020">
    <property type="term" value="C:membrane"/>
    <property type="evidence" value="ECO:0007669"/>
    <property type="project" value="UniProtKB-SubCell"/>
</dbReference>
<evidence type="ECO:0000256" key="8">
    <source>
        <dbReference type="ARBA" id="ARBA00023136"/>
    </source>
</evidence>
<feature type="transmembrane region" description="Helical" evidence="11">
    <location>
        <begin position="487"/>
        <end position="511"/>
    </location>
</feature>
<dbReference type="InterPro" id="IPR049555">
    <property type="entry name" value="GDT1-like_CS"/>
</dbReference>
<sequence>MERELVSSNKNTMRSPVVKSCCVLFLILFLSRHYSVSATKKILNPKKPSKRFILYYHDILFDGNDVANATSAATANATKLGNTDFGKLVVFDDPMTKDQHLLSHPVARAQGFYFYDMKTTYNAWFAYTLVFNSSDYKGTLNIMGADMMREKARDLSIVGGTGDFFMTRGIVTFQTDTQEVAITRTTSSTQTEAERESCLPERMKGITLRDSGLVLHSLLPPSPKPPNSFTSHFLSFNVNSLSKKQSPNLSSRHHSLLFSRWYRCEGWFGGLLQKVRKYVDCKKRGETIALGHKSEDCCVSDHAPVNNNLRKENYIAANLAVSTTLFNNALKFMALFGLLTFHDLQPAVAVSDIASGLQSIPYVGDLGDLSTGFASAFLLIFFSELGDKTFFIAALLAARNSAVVTFIGTFGALAAMTIVSVVLGRTFHYVDEILPFSFGGADLPIDDIAAVFLLVYFGVSTLLDAASSDNQKAEDEQKEAELAVSEFSGNGAGILAAANTVISTFFLVFVAEWGDKSFFSTIALAAASSPLGVIAGALAGHGVATLVAVLGGSLLGTFLSEKVKFELQAFFICSSEYIMWYFLFRFGFPQIPLVLQFSTMKSQKSLN</sequence>
<dbReference type="InterPro" id="IPR044859">
    <property type="entry name" value="Allene_oxi_cyc_Dirigent"/>
</dbReference>
<protein>
    <recommendedName>
        <fullName evidence="9">Dirigent protein</fullName>
    </recommendedName>
</protein>
<feature type="transmembrane region" description="Helical" evidence="11">
    <location>
        <begin position="373"/>
        <end position="396"/>
    </location>
</feature>
<dbReference type="InterPro" id="IPR004265">
    <property type="entry name" value="Dirigent"/>
</dbReference>
<dbReference type="OrthoDB" id="442680at2759"/>
<feature type="transmembrane region" description="Helical" evidence="11">
    <location>
        <begin position="448"/>
        <end position="466"/>
    </location>
</feature>
<feature type="transmembrane region" description="Helical" evidence="11">
    <location>
        <begin position="403"/>
        <end position="428"/>
    </location>
</feature>
<dbReference type="PANTHER" id="PTHR46442">
    <property type="entry name" value="DIRIGENT PROTEIN"/>
    <property type="match status" value="1"/>
</dbReference>
<organism evidence="12 13">
    <name type="scientific">Gossypium barbadense</name>
    <name type="common">Sea Island cotton</name>
    <name type="synonym">Hibiscus barbadensis</name>
    <dbReference type="NCBI Taxonomy" id="3634"/>
    <lineage>
        <taxon>Eukaryota</taxon>
        <taxon>Viridiplantae</taxon>
        <taxon>Streptophyta</taxon>
        <taxon>Embryophyta</taxon>
        <taxon>Tracheophyta</taxon>
        <taxon>Spermatophyta</taxon>
        <taxon>Magnoliopsida</taxon>
        <taxon>eudicotyledons</taxon>
        <taxon>Gunneridae</taxon>
        <taxon>Pentapetalae</taxon>
        <taxon>rosids</taxon>
        <taxon>malvids</taxon>
        <taxon>Malvales</taxon>
        <taxon>Malvaceae</taxon>
        <taxon>Malvoideae</taxon>
        <taxon>Gossypium</taxon>
    </lineage>
</organism>
<dbReference type="Pfam" id="PF01169">
    <property type="entry name" value="GDT1"/>
    <property type="match status" value="2"/>
</dbReference>
<dbReference type="PANTHER" id="PTHR46442:SF6">
    <property type="entry name" value="DIRIGENT PROTEIN 5"/>
    <property type="match status" value="1"/>
</dbReference>
<comment type="subunit">
    <text evidence="4 9">Homodimer.</text>
</comment>
<reference evidence="12 13" key="1">
    <citation type="submission" date="2015-01" db="EMBL/GenBank/DDBJ databases">
        <title>Genome of allotetraploid Gossypium barbadense reveals genomic plasticity and fiber elongation in cotton evolution.</title>
        <authorList>
            <person name="Chen X."/>
            <person name="Liu X."/>
            <person name="Zhao B."/>
            <person name="Zheng H."/>
            <person name="Hu Y."/>
            <person name="Lu G."/>
            <person name="Yang C."/>
            <person name="Chen J."/>
            <person name="Shan C."/>
            <person name="Zhang L."/>
            <person name="Zhou Y."/>
            <person name="Wang L."/>
            <person name="Guo W."/>
            <person name="Bai Y."/>
            <person name="Ruan J."/>
            <person name="Shangguan X."/>
            <person name="Mao Y."/>
            <person name="Jiang J."/>
            <person name="Zhu Y."/>
            <person name="Lei J."/>
            <person name="Kang H."/>
            <person name="Chen S."/>
            <person name="He X."/>
            <person name="Wang R."/>
            <person name="Wang Y."/>
            <person name="Chen J."/>
            <person name="Wang L."/>
            <person name="Yu S."/>
            <person name="Wang B."/>
            <person name="Wei J."/>
            <person name="Song S."/>
            <person name="Lu X."/>
            <person name="Gao Z."/>
            <person name="Gu W."/>
            <person name="Deng X."/>
            <person name="Ma D."/>
            <person name="Wang S."/>
            <person name="Liang W."/>
            <person name="Fang L."/>
            <person name="Cai C."/>
            <person name="Zhu X."/>
            <person name="Zhou B."/>
            <person name="Zhang Y."/>
            <person name="Chen Z."/>
            <person name="Xu S."/>
            <person name="Zhu R."/>
            <person name="Wang S."/>
            <person name="Zhang T."/>
            <person name="Zhao G."/>
        </authorList>
    </citation>
    <scope>NUCLEOTIDE SEQUENCE [LARGE SCALE GENOMIC DNA]</scope>
    <source>
        <strain evidence="13">cv. Xinhai21</strain>
        <tissue evidence="12">Leaf</tissue>
    </source>
</reference>
<feature type="coiled-coil region" evidence="10">
    <location>
        <begin position="463"/>
        <end position="490"/>
    </location>
</feature>